<dbReference type="Proteomes" id="UP000236544">
    <property type="component" value="Unassembled WGS sequence"/>
</dbReference>
<name>A0A0P1KTC9_9SACH</name>
<comment type="similarity">
    <text evidence="2">Belongs to the OXR1 family.</text>
</comment>
<evidence type="ECO:0000256" key="4">
    <source>
        <dbReference type="ARBA" id="ARBA00040604"/>
    </source>
</evidence>
<evidence type="ECO:0000256" key="1">
    <source>
        <dbReference type="ARBA" id="ARBA00004173"/>
    </source>
</evidence>
<dbReference type="GO" id="GO:0005739">
    <property type="term" value="C:mitochondrion"/>
    <property type="evidence" value="ECO:0007669"/>
    <property type="project" value="UniProtKB-SubCell"/>
</dbReference>
<evidence type="ECO:0000256" key="3">
    <source>
        <dbReference type="ARBA" id="ARBA00023128"/>
    </source>
</evidence>
<evidence type="ECO:0000256" key="5">
    <source>
        <dbReference type="SAM" id="MobiDB-lite"/>
    </source>
</evidence>
<dbReference type="GO" id="GO:0005634">
    <property type="term" value="C:nucleus"/>
    <property type="evidence" value="ECO:0007669"/>
    <property type="project" value="TreeGrafter"/>
</dbReference>
<feature type="region of interest" description="Disordered" evidence="5">
    <location>
        <begin position="1"/>
        <end position="36"/>
    </location>
</feature>
<evidence type="ECO:0000256" key="2">
    <source>
        <dbReference type="ARBA" id="ARBA00009540"/>
    </source>
</evidence>
<organism evidence="7 8">
    <name type="scientific">Lachancea quebecensis</name>
    <dbReference type="NCBI Taxonomy" id="1654605"/>
    <lineage>
        <taxon>Eukaryota</taxon>
        <taxon>Fungi</taxon>
        <taxon>Dikarya</taxon>
        <taxon>Ascomycota</taxon>
        <taxon>Saccharomycotina</taxon>
        <taxon>Saccharomycetes</taxon>
        <taxon>Saccharomycetales</taxon>
        <taxon>Saccharomycetaceae</taxon>
        <taxon>Lachancea</taxon>
    </lineage>
</organism>
<sequence>MFKGRLSSLRRSFTSPEAGPSPCETKDEGGHSSFFDEEPLPEVSLHGYAATTKHRLLTPDICGEVRNQMPTRIQLYPDWQLLYSLEQDGASLHSLYGKVAPDAKNPGRVGYVLLIEDRKGSIFGAYTNEPFRPTERKRYYGNGECFLWKIEKAATINIGNVTASSSKSSDHHWRFRSYPFTGLNEFVIYCTSEFLSMGAGNGHYGLWCDSSLINGVSDPSLTFGNDVLSREGSKFHIVNLEIWRVG</sequence>
<dbReference type="PANTHER" id="PTHR23354">
    <property type="entry name" value="NUCLEOLAR PROTEIN 7/ESTROGEN RECEPTOR COACTIVATOR-RELATED"/>
    <property type="match status" value="1"/>
</dbReference>
<dbReference type="InterPro" id="IPR006571">
    <property type="entry name" value="TLDc_dom"/>
</dbReference>
<dbReference type="SMART" id="SM00584">
    <property type="entry name" value="TLDc"/>
    <property type="match status" value="1"/>
</dbReference>
<dbReference type="Pfam" id="PF07534">
    <property type="entry name" value="TLD"/>
    <property type="match status" value="1"/>
</dbReference>
<evidence type="ECO:0000313" key="8">
    <source>
        <dbReference type="Proteomes" id="UP000236544"/>
    </source>
</evidence>
<protein>
    <recommendedName>
        <fullName evidence="4">Oxidation resistance protein 1</fullName>
    </recommendedName>
</protein>
<dbReference type="PROSITE" id="PS51886">
    <property type="entry name" value="TLDC"/>
    <property type="match status" value="1"/>
</dbReference>
<evidence type="ECO:0000259" key="6">
    <source>
        <dbReference type="PROSITE" id="PS51886"/>
    </source>
</evidence>
<evidence type="ECO:0000313" key="7">
    <source>
        <dbReference type="EMBL" id="CUS23199.1"/>
    </source>
</evidence>
<accession>A0A0P1KTC9</accession>
<keyword evidence="8" id="KW-1185">Reference proteome</keyword>
<keyword evidence="3" id="KW-0496">Mitochondrion</keyword>
<dbReference type="OrthoDB" id="26679at2759"/>
<gene>
    <name evidence="7" type="ORF">LAQU0_S08e04302g</name>
</gene>
<dbReference type="EMBL" id="LN890539">
    <property type="protein sequence ID" value="CUS23199.1"/>
    <property type="molecule type" value="Genomic_DNA"/>
</dbReference>
<reference evidence="8" key="1">
    <citation type="submission" date="2015-10" db="EMBL/GenBank/DDBJ databases">
        <authorList>
            <person name="Devillers H."/>
        </authorList>
    </citation>
    <scope>NUCLEOTIDE SEQUENCE [LARGE SCALE GENOMIC DNA]</scope>
</reference>
<dbReference type="PANTHER" id="PTHR23354:SF62">
    <property type="entry name" value="MUSTARD, ISOFORM V"/>
    <property type="match status" value="1"/>
</dbReference>
<proteinExistence type="inferred from homology"/>
<dbReference type="GO" id="GO:0006979">
    <property type="term" value="P:response to oxidative stress"/>
    <property type="evidence" value="ECO:0007669"/>
    <property type="project" value="TreeGrafter"/>
</dbReference>
<feature type="domain" description="TLDc" evidence="6">
    <location>
        <begin position="55"/>
        <end position="246"/>
    </location>
</feature>
<dbReference type="AlphaFoldDB" id="A0A0P1KTC9"/>
<comment type="subcellular location">
    <subcellularLocation>
        <location evidence="1">Mitochondrion</location>
    </subcellularLocation>
</comment>